<comment type="caution">
    <text evidence="1">The sequence shown here is derived from an EMBL/GenBank/DDBJ whole genome shotgun (WGS) entry which is preliminary data.</text>
</comment>
<keyword evidence="2" id="KW-1185">Reference proteome</keyword>
<proteinExistence type="predicted"/>
<accession>A0ABS3JAW8</accession>
<reference evidence="1 2" key="1">
    <citation type="submission" date="2021-03" db="EMBL/GenBank/DDBJ databases">
        <title>Fibrella sp. HMF5405 genome sequencing and assembly.</title>
        <authorList>
            <person name="Kang H."/>
            <person name="Kim H."/>
            <person name="Bae S."/>
            <person name="Joh K."/>
        </authorList>
    </citation>
    <scope>NUCLEOTIDE SEQUENCE [LARGE SCALE GENOMIC DNA]</scope>
    <source>
        <strain evidence="1 2">HMF5405</strain>
    </source>
</reference>
<sequence length="234" mass="26814">MSFGVFVRLETANVATPVREVLPYGAPDKPKAELLPGARSKLTQRCHIIAWDVFARNFATRYLGKPINQIAQSFGYTGPTELVPMLSFVEASISEQYKKMNNDLTLYYNGPARENMSAGASYKNAKESCERVYTQWKIWSVSNMHLGDKARVETLAANIRESQWRMFMHGFDNPPSTLFTQSQIQAYQIQYIQVYQDVVTGHNPDLYYTYMYGIDTFDFVQKAQQCLNTRQIPV</sequence>
<gene>
    <name evidence="1" type="ORF">J2I46_00945</name>
</gene>
<organism evidence="1 2">
    <name type="scientific">Fibrella forsythiae</name>
    <dbReference type="NCBI Taxonomy" id="2817061"/>
    <lineage>
        <taxon>Bacteria</taxon>
        <taxon>Pseudomonadati</taxon>
        <taxon>Bacteroidota</taxon>
        <taxon>Cytophagia</taxon>
        <taxon>Cytophagales</taxon>
        <taxon>Spirosomataceae</taxon>
        <taxon>Fibrella</taxon>
    </lineage>
</organism>
<name>A0ABS3JAW8_9BACT</name>
<evidence type="ECO:0000313" key="2">
    <source>
        <dbReference type="Proteomes" id="UP000664628"/>
    </source>
</evidence>
<evidence type="ECO:0000313" key="1">
    <source>
        <dbReference type="EMBL" id="MBO0947130.1"/>
    </source>
</evidence>
<dbReference type="Proteomes" id="UP000664628">
    <property type="component" value="Unassembled WGS sequence"/>
</dbReference>
<dbReference type="EMBL" id="JAFMYW010000001">
    <property type="protein sequence ID" value="MBO0947130.1"/>
    <property type="molecule type" value="Genomic_DNA"/>
</dbReference>
<protein>
    <submittedName>
        <fullName evidence="1">Uncharacterized protein</fullName>
    </submittedName>
</protein>
<dbReference type="RefSeq" id="WP_207327050.1">
    <property type="nucleotide sequence ID" value="NZ_JAFMYW010000001.1"/>
</dbReference>